<gene>
    <name evidence="2" type="ORF">PAI11_00790</name>
</gene>
<dbReference type="SUPFAM" id="SSF53474">
    <property type="entry name" value="alpha/beta-Hydrolases"/>
    <property type="match status" value="1"/>
</dbReference>
<dbReference type="InterPro" id="IPR000073">
    <property type="entry name" value="AB_hydrolase_1"/>
</dbReference>
<evidence type="ECO:0000313" key="3">
    <source>
        <dbReference type="Proteomes" id="UP000005143"/>
    </source>
</evidence>
<organism evidence="2 3">
    <name type="scientific">Patulibacter medicamentivorans</name>
    <dbReference type="NCBI Taxonomy" id="1097667"/>
    <lineage>
        <taxon>Bacteria</taxon>
        <taxon>Bacillati</taxon>
        <taxon>Actinomycetota</taxon>
        <taxon>Thermoleophilia</taxon>
        <taxon>Solirubrobacterales</taxon>
        <taxon>Patulibacteraceae</taxon>
        <taxon>Patulibacter</taxon>
    </lineage>
</organism>
<proteinExistence type="predicted"/>
<dbReference type="PANTHER" id="PTHR37017">
    <property type="entry name" value="AB HYDROLASE-1 DOMAIN-CONTAINING PROTEIN-RELATED"/>
    <property type="match status" value="1"/>
</dbReference>
<reference evidence="2 3" key="1">
    <citation type="journal article" date="2013" name="Biodegradation">
        <title>Quantitative proteomic analysis of ibuprofen-degrading Patulibacter sp. strain I11.</title>
        <authorList>
            <person name="Almeida B."/>
            <person name="Kjeldal H."/>
            <person name="Lolas I."/>
            <person name="Knudsen A.D."/>
            <person name="Carvalho G."/>
            <person name="Nielsen K.L."/>
            <person name="Barreto Crespo M.T."/>
            <person name="Stensballe A."/>
            <person name="Nielsen J.L."/>
        </authorList>
    </citation>
    <scope>NUCLEOTIDE SEQUENCE [LARGE SCALE GENOMIC DNA]</scope>
    <source>
        <strain evidence="2 3">I11</strain>
    </source>
</reference>
<name>H0DZX4_9ACTN</name>
<keyword evidence="3" id="KW-1185">Reference proteome</keyword>
<sequence>MSTFVLIPGAGGAAWYWHRVVPLLRAAGHDAIAVDLPGDDESAGLPEYADRVVAAADGRADVVLVAQSLGGFTAPLVAERIPVAGLVLVNAMVPRPGERPGEWWDDSGSQPAREAAAREHGYPAAFDLDVYFLHDVPPEVAAAGAPHQRPESDAVFASVCDFAAWPAVPIRAAAGVGDRFFPVEFQRALIRKRLGIDADVLPGGHLLALSQPEALAAYLLRPAA</sequence>
<evidence type="ECO:0000313" key="2">
    <source>
        <dbReference type="EMBL" id="EHN13078.1"/>
    </source>
</evidence>
<dbReference type="InterPro" id="IPR052897">
    <property type="entry name" value="Sec-Metab_Biosynth_Hydrolase"/>
</dbReference>
<dbReference type="Proteomes" id="UP000005143">
    <property type="component" value="Unassembled WGS sequence"/>
</dbReference>
<dbReference type="AlphaFoldDB" id="H0DZX4"/>
<dbReference type="RefSeq" id="WP_007569664.1">
    <property type="nucleotide sequence ID" value="NZ_AGUD01000003.1"/>
</dbReference>
<dbReference type="EMBL" id="AGUD01000003">
    <property type="protein sequence ID" value="EHN13078.1"/>
    <property type="molecule type" value="Genomic_DNA"/>
</dbReference>
<evidence type="ECO:0000259" key="1">
    <source>
        <dbReference type="Pfam" id="PF12697"/>
    </source>
</evidence>
<protein>
    <recommendedName>
        <fullName evidence="1">AB hydrolase-1 domain-containing protein</fullName>
    </recommendedName>
</protein>
<dbReference type="PATRIC" id="fig|1097667.3.peg.79"/>
<dbReference type="InterPro" id="IPR029058">
    <property type="entry name" value="AB_hydrolase_fold"/>
</dbReference>
<dbReference type="PANTHER" id="PTHR37017:SF11">
    <property type="entry name" value="ESTERASE_LIPASE_THIOESTERASE DOMAIN-CONTAINING PROTEIN"/>
    <property type="match status" value="1"/>
</dbReference>
<dbReference type="Pfam" id="PF12697">
    <property type="entry name" value="Abhydrolase_6"/>
    <property type="match status" value="1"/>
</dbReference>
<dbReference type="GO" id="GO:0003824">
    <property type="term" value="F:catalytic activity"/>
    <property type="evidence" value="ECO:0007669"/>
    <property type="project" value="UniProtKB-ARBA"/>
</dbReference>
<comment type="caution">
    <text evidence="2">The sequence shown here is derived from an EMBL/GenBank/DDBJ whole genome shotgun (WGS) entry which is preliminary data.</text>
</comment>
<accession>H0DZX4</accession>
<dbReference type="Gene3D" id="3.40.50.1820">
    <property type="entry name" value="alpha/beta hydrolase"/>
    <property type="match status" value="1"/>
</dbReference>
<feature type="domain" description="AB hydrolase-1" evidence="1">
    <location>
        <begin position="4"/>
        <end position="217"/>
    </location>
</feature>
<dbReference type="OrthoDB" id="9773549at2"/>